<feature type="region of interest" description="Disordered" evidence="1">
    <location>
        <begin position="1"/>
        <end position="116"/>
    </location>
</feature>
<dbReference type="AlphaFoldDB" id="A0A6A4VQ19"/>
<dbReference type="EMBL" id="VIIS01001642">
    <property type="protein sequence ID" value="KAF0295019.1"/>
    <property type="molecule type" value="Genomic_DNA"/>
</dbReference>
<feature type="compositionally biased region" description="Basic and acidic residues" evidence="1">
    <location>
        <begin position="78"/>
        <end position="99"/>
    </location>
</feature>
<protein>
    <submittedName>
        <fullName evidence="2">Uncharacterized protein</fullName>
    </submittedName>
</protein>
<feature type="compositionally biased region" description="Polar residues" evidence="1">
    <location>
        <begin position="100"/>
        <end position="109"/>
    </location>
</feature>
<reference evidence="2 3" key="1">
    <citation type="submission" date="2019-07" db="EMBL/GenBank/DDBJ databases">
        <title>Draft genome assembly of a fouling barnacle, Amphibalanus amphitrite (Darwin, 1854): The first reference genome for Thecostraca.</title>
        <authorList>
            <person name="Kim W."/>
        </authorList>
    </citation>
    <scope>NUCLEOTIDE SEQUENCE [LARGE SCALE GENOMIC DNA]</scope>
    <source>
        <strain evidence="2">SNU_AA5</strain>
        <tissue evidence="2">Soma without cirri and trophi</tissue>
    </source>
</reference>
<keyword evidence="3" id="KW-1185">Reference proteome</keyword>
<gene>
    <name evidence="2" type="ORF">FJT64_000690</name>
</gene>
<comment type="caution">
    <text evidence="2">The sequence shown here is derived from an EMBL/GenBank/DDBJ whole genome shotgun (WGS) entry which is preliminary data.</text>
</comment>
<evidence type="ECO:0000256" key="1">
    <source>
        <dbReference type="SAM" id="MobiDB-lite"/>
    </source>
</evidence>
<dbReference type="OrthoDB" id="6157464at2759"/>
<evidence type="ECO:0000313" key="2">
    <source>
        <dbReference type="EMBL" id="KAF0295019.1"/>
    </source>
</evidence>
<dbReference type="Proteomes" id="UP000440578">
    <property type="component" value="Unassembled WGS sequence"/>
</dbReference>
<accession>A0A6A4VQ19</accession>
<proteinExistence type="predicted"/>
<name>A0A6A4VQ19_AMPAM</name>
<sequence>MSAPGEDPVPWRRPKLRRVERKSSVVRQPSTELPEWAEDAKKRLGDVPLPLPKHQDTTERLTYPTGGGQPFDSSSRPDWAERKVDVERLEELERKRSQEKPPTNVSQPEWSGRRLDAATLGKLERHNRLDKMASFDRAPPEWAERSASIGRASGRKAMKMERMMMKTKRSQSSLTRWTG</sequence>
<evidence type="ECO:0000313" key="3">
    <source>
        <dbReference type="Proteomes" id="UP000440578"/>
    </source>
</evidence>
<organism evidence="2 3">
    <name type="scientific">Amphibalanus amphitrite</name>
    <name type="common">Striped barnacle</name>
    <name type="synonym">Balanus amphitrite</name>
    <dbReference type="NCBI Taxonomy" id="1232801"/>
    <lineage>
        <taxon>Eukaryota</taxon>
        <taxon>Metazoa</taxon>
        <taxon>Ecdysozoa</taxon>
        <taxon>Arthropoda</taxon>
        <taxon>Crustacea</taxon>
        <taxon>Multicrustacea</taxon>
        <taxon>Cirripedia</taxon>
        <taxon>Thoracica</taxon>
        <taxon>Thoracicalcarea</taxon>
        <taxon>Balanomorpha</taxon>
        <taxon>Balanoidea</taxon>
        <taxon>Balanidae</taxon>
        <taxon>Amphibalaninae</taxon>
        <taxon>Amphibalanus</taxon>
    </lineage>
</organism>